<dbReference type="InterPro" id="IPR050410">
    <property type="entry name" value="CCR4/nocturin_mRNA_transcr"/>
</dbReference>
<dbReference type="EMBL" id="QICL01000008">
    <property type="protein sequence ID" value="PXV65038.1"/>
    <property type="molecule type" value="Genomic_DNA"/>
</dbReference>
<keyword evidence="2" id="KW-0540">Nuclease</keyword>
<dbReference type="Pfam" id="PF03372">
    <property type="entry name" value="Exo_endo_phos"/>
    <property type="match status" value="1"/>
</dbReference>
<evidence type="ECO:0000313" key="3">
    <source>
        <dbReference type="Proteomes" id="UP000247973"/>
    </source>
</evidence>
<dbReference type="Proteomes" id="UP000247973">
    <property type="component" value="Unassembled WGS sequence"/>
</dbReference>
<keyword evidence="3" id="KW-1185">Reference proteome</keyword>
<dbReference type="SUPFAM" id="SSF56219">
    <property type="entry name" value="DNase I-like"/>
    <property type="match status" value="1"/>
</dbReference>
<dbReference type="CDD" id="cd09083">
    <property type="entry name" value="EEP-1"/>
    <property type="match status" value="1"/>
</dbReference>
<evidence type="ECO:0000259" key="1">
    <source>
        <dbReference type="Pfam" id="PF03372"/>
    </source>
</evidence>
<comment type="caution">
    <text evidence="2">The sequence shown here is derived from an EMBL/GenBank/DDBJ whole genome shotgun (WGS) entry which is preliminary data.</text>
</comment>
<keyword evidence="2" id="KW-0255">Endonuclease</keyword>
<organism evidence="2 3">
    <name type="scientific">Dysgonomonas alginatilytica</name>
    <dbReference type="NCBI Taxonomy" id="1605892"/>
    <lineage>
        <taxon>Bacteria</taxon>
        <taxon>Pseudomonadati</taxon>
        <taxon>Bacteroidota</taxon>
        <taxon>Bacteroidia</taxon>
        <taxon>Bacteroidales</taxon>
        <taxon>Dysgonomonadaceae</taxon>
        <taxon>Dysgonomonas</taxon>
    </lineage>
</organism>
<keyword evidence="2" id="KW-0269">Exonuclease</keyword>
<reference evidence="2 3" key="1">
    <citation type="submission" date="2018-03" db="EMBL/GenBank/DDBJ databases">
        <title>Genomic Encyclopedia of Archaeal and Bacterial Type Strains, Phase II (KMG-II): from individual species to whole genera.</title>
        <authorList>
            <person name="Goeker M."/>
        </authorList>
    </citation>
    <scope>NUCLEOTIDE SEQUENCE [LARGE SCALE GENOMIC DNA]</scope>
    <source>
        <strain evidence="2 3">DSM 100214</strain>
    </source>
</reference>
<dbReference type="Gene3D" id="3.60.10.10">
    <property type="entry name" value="Endonuclease/exonuclease/phosphatase"/>
    <property type="match status" value="1"/>
</dbReference>
<dbReference type="PANTHER" id="PTHR12121">
    <property type="entry name" value="CARBON CATABOLITE REPRESSOR PROTEIN 4"/>
    <property type="match status" value="1"/>
</dbReference>
<dbReference type="GO" id="GO:0000175">
    <property type="term" value="F:3'-5'-RNA exonuclease activity"/>
    <property type="evidence" value="ECO:0007669"/>
    <property type="project" value="TreeGrafter"/>
</dbReference>
<dbReference type="PANTHER" id="PTHR12121:SF36">
    <property type="entry name" value="ENDONUCLEASE_EXONUCLEASE_PHOSPHATASE DOMAIN-CONTAINING PROTEIN"/>
    <property type="match status" value="1"/>
</dbReference>
<dbReference type="AlphaFoldDB" id="A0A2V3PQ25"/>
<dbReference type="InterPro" id="IPR036691">
    <property type="entry name" value="Endo/exonu/phosph_ase_sf"/>
</dbReference>
<dbReference type="InterPro" id="IPR005135">
    <property type="entry name" value="Endo/exonuclease/phosphatase"/>
</dbReference>
<evidence type="ECO:0000313" key="2">
    <source>
        <dbReference type="EMBL" id="PXV65038.1"/>
    </source>
</evidence>
<dbReference type="PROSITE" id="PS51257">
    <property type="entry name" value="PROKAR_LIPOPROTEIN"/>
    <property type="match status" value="1"/>
</dbReference>
<dbReference type="RefSeq" id="WP_110310315.1">
    <property type="nucleotide sequence ID" value="NZ_QICL01000008.1"/>
</dbReference>
<gene>
    <name evidence="2" type="ORF">CLV62_10836</name>
</gene>
<keyword evidence="2" id="KW-0378">Hydrolase</keyword>
<feature type="domain" description="Endonuclease/exonuclease/phosphatase" evidence="1">
    <location>
        <begin position="26"/>
        <end position="273"/>
    </location>
</feature>
<dbReference type="GO" id="GO:0004519">
    <property type="term" value="F:endonuclease activity"/>
    <property type="evidence" value="ECO:0007669"/>
    <property type="project" value="UniProtKB-KW"/>
</dbReference>
<proteinExistence type="predicted"/>
<protein>
    <submittedName>
        <fullName evidence="2">Endonuclease/exonuclease/phosphatase family metal-dependent hydrolase</fullName>
    </submittedName>
</protein>
<name>A0A2V3PQ25_9BACT</name>
<sequence length="283" mass="31981">MKNLIYILLASLLMSCGSKPLELNIMSYNIRYDNPEDSLNNWQYRKDVAAKIIKTKDIDIVGTQEVLHNQLVDLQERLSEYTAIGVGRQDGKEQGEYSALFYKKDRFTEISSGYFWLSETPEVAGSKGWDGACERIATWAILKDKKTGKEVFAINTHLDHVGKMARQEGVTLLLTKAAELSKGLPIIMTGDFNATPDSEVIKHVTNTSLKEHLINAKDIALEFSGTEWTFHDFGKIPVEKRDYIDYIFVSNTIETDKFEVLPEKLDGVFLSDHVPVVAKIKVN</sequence>
<dbReference type="OrthoDB" id="9793162at2"/>
<accession>A0A2V3PQ25</accession>